<accession>A0A2K8Z0V8</accession>
<dbReference type="RefSeq" id="WP_100989525.1">
    <property type="nucleotide sequence ID" value="NZ_CP025096.1"/>
</dbReference>
<protein>
    <submittedName>
        <fullName evidence="1">Uncharacterized protein</fullName>
    </submittedName>
</protein>
<keyword evidence="2" id="KW-1185">Reference proteome</keyword>
<dbReference type="Proteomes" id="UP000232883">
    <property type="component" value="Chromosome"/>
</dbReference>
<evidence type="ECO:0000313" key="1">
    <source>
        <dbReference type="EMBL" id="AUD03458.1"/>
    </source>
</evidence>
<sequence>MKKRRWPQTQPFRSYIVKTLEKYASGVRPGDNAWTRNDDEVLACYPYHTKNNDMPNFYLYKGMTPRILKKKSKQAAEYLHVYQMTHKMGKFSCECSYHPL</sequence>
<reference evidence="1 2" key="1">
    <citation type="submission" date="2017-11" db="EMBL/GenBank/DDBJ databases">
        <title>Taxonomic description and genome sequences of Spirosoma HA7 sp. nov., isolated from pollen microhabitat of Corylus avellana.</title>
        <authorList>
            <person name="Ambika Manirajan B."/>
            <person name="Suarez C."/>
            <person name="Ratering S."/>
            <person name="Geissler-Plaum R."/>
            <person name="Cardinale M."/>
            <person name="Sylvia S."/>
        </authorList>
    </citation>
    <scope>NUCLEOTIDE SEQUENCE [LARGE SCALE GENOMIC DNA]</scope>
    <source>
        <strain evidence="1 2">HA7</strain>
    </source>
</reference>
<dbReference type="EMBL" id="CP025096">
    <property type="protein sequence ID" value="AUD03458.1"/>
    <property type="molecule type" value="Genomic_DNA"/>
</dbReference>
<organism evidence="1 2">
    <name type="scientific">Spirosoma pollinicola</name>
    <dbReference type="NCBI Taxonomy" id="2057025"/>
    <lineage>
        <taxon>Bacteria</taxon>
        <taxon>Pseudomonadati</taxon>
        <taxon>Bacteroidota</taxon>
        <taxon>Cytophagia</taxon>
        <taxon>Cytophagales</taxon>
        <taxon>Cytophagaceae</taxon>
        <taxon>Spirosoma</taxon>
    </lineage>
</organism>
<gene>
    <name evidence="1" type="ORF">CWM47_17440</name>
</gene>
<dbReference type="AlphaFoldDB" id="A0A2K8Z0V8"/>
<evidence type="ECO:0000313" key="2">
    <source>
        <dbReference type="Proteomes" id="UP000232883"/>
    </source>
</evidence>
<name>A0A2K8Z0V8_9BACT</name>
<dbReference type="KEGG" id="spir:CWM47_17440"/>
<proteinExistence type="predicted"/>